<dbReference type="Pfam" id="PF04773">
    <property type="entry name" value="FecR"/>
    <property type="match status" value="1"/>
</dbReference>
<dbReference type="PIRSF" id="PIRSF018266">
    <property type="entry name" value="FecR"/>
    <property type="match status" value="1"/>
</dbReference>
<dbReference type="Pfam" id="PF16344">
    <property type="entry name" value="FecR_C"/>
    <property type="match status" value="1"/>
</dbReference>
<evidence type="ECO:0000313" key="4">
    <source>
        <dbReference type="Proteomes" id="UP000831113"/>
    </source>
</evidence>
<evidence type="ECO:0000313" key="3">
    <source>
        <dbReference type="EMBL" id="UOG77322.1"/>
    </source>
</evidence>
<reference evidence="3 4" key="1">
    <citation type="submission" date="2022-03" db="EMBL/GenBank/DDBJ databases">
        <title>Hymenobactersp. isolated from the air.</title>
        <authorList>
            <person name="Won M."/>
            <person name="Kwon S.-W."/>
        </authorList>
    </citation>
    <scope>NUCLEOTIDE SEQUENCE [LARGE SCALE GENOMIC DNA]</scope>
    <source>
        <strain evidence="3 4">KACC 21982</strain>
        <plasmid evidence="3 4">unnamed1</plasmid>
    </source>
</reference>
<sequence>MTNSVTFEAYLRYTRRQSSPEEARAVRAWLSDPANALLAEQWMQWRTELLEQGEGEATEMPDFEVMQDRLLQQLGLEPAEPELPQLNWWPRWAAAAAVLIGVLLGGTWLWNANHTAPRLTKITTAYGEVRTVQLPDGSTVKLNGHSTLHYANNLKQQGIREVWLEGEAFFAVRHLPTHRRFVVHTTAGFNVEVLGTQFTVYRRRQQARVVLLSGKVRVDFADSMRQAEVILKPGELLETQDKEPQRMVHKAVRVAPYAAWKDNKLVFDETSVAEVATRLSDTYGVHVVVADSTLSQRRLSGSFPAGELNAALQALEKSFHLTARREQNRITLSTQRLSSSHPNSR</sequence>
<geneLocation type="plasmid" evidence="3 4">
    <name>unnamed1</name>
</geneLocation>
<dbReference type="Proteomes" id="UP000831113">
    <property type="component" value="Plasmid unnamed1"/>
</dbReference>
<gene>
    <name evidence="3" type="ORF">MTX78_23535</name>
</gene>
<keyword evidence="3" id="KW-0614">Plasmid</keyword>
<dbReference type="Gene3D" id="2.60.120.1440">
    <property type="match status" value="1"/>
</dbReference>
<dbReference type="PANTHER" id="PTHR30273:SF2">
    <property type="entry name" value="PROTEIN FECR"/>
    <property type="match status" value="1"/>
</dbReference>
<dbReference type="EMBL" id="CP094670">
    <property type="protein sequence ID" value="UOG77322.1"/>
    <property type="molecule type" value="Genomic_DNA"/>
</dbReference>
<feature type="domain" description="Protein FecR C-terminal" evidence="2">
    <location>
        <begin position="264"/>
        <end position="332"/>
    </location>
</feature>
<dbReference type="InterPro" id="IPR032508">
    <property type="entry name" value="FecR_C"/>
</dbReference>
<dbReference type="InterPro" id="IPR012373">
    <property type="entry name" value="Ferrdict_sens_TM"/>
</dbReference>
<dbReference type="RefSeq" id="WP_243803049.1">
    <property type="nucleotide sequence ID" value="NZ_CP094670.1"/>
</dbReference>
<name>A0ABY4D5J5_9BACT</name>
<dbReference type="Gene3D" id="3.55.50.30">
    <property type="match status" value="1"/>
</dbReference>
<accession>A0ABY4D5J5</accession>
<proteinExistence type="predicted"/>
<dbReference type="InterPro" id="IPR006860">
    <property type="entry name" value="FecR"/>
</dbReference>
<organism evidence="3 4">
    <name type="scientific">Hymenobacter tibetensis</name>
    <dbReference type="NCBI Taxonomy" id="497967"/>
    <lineage>
        <taxon>Bacteria</taxon>
        <taxon>Pseudomonadati</taxon>
        <taxon>Bacteroidota</taxon>
        <taxon>Cytophagia</taxon>
        <taxon>Cytophagales</taxon>
        <taxon>Hymenobacteraceae</taxon>
        <taxon>Hymenobacter</taxon>
    </lineage>
</organism>
<evidence type="ECO:0000259" key="1">
    <source>
        <dbReference type="Pfam" id="PF04773"/>
    </source>
</evidence>
<evidence type="ECO:0000259" key="2">
    <source>
        <dbReference type="Pfam" id="PF16344"/>
    </source>
</evidence>
<dbReference type="PANTHER" id="PTHR30273">
    <property type="entry name" value="PERIPLASMIC SIGNAL SENSOR AND SIGMA FACTOR ACTIVATOR FECR-RELATED"/>
    <property type="match status" value="1"/>
</dbReference>
<protein>
    <submittedName>
        <fullName evidence="3">FecR domain-containing protein</fullName>
    </submittedName>
</protein>
<feature type="domain" description="FecR protein" evidence="1">
    <location>
        <begin position="121"/>
        <end position="217"/>
    </location>
</feature>
<keyword evidence="4" id="KW-1185">Reference proteome</keyword>